<dbReference type="AlphaFoldDB" id="A0A7S2MVA6"/>
<dbReference type="PROSITE" id="PS51421">
    <property type="entry name" value="RAS"/>
    <property type="match status" value="1"/>
</dbReference>
<evidence type="ECO:0000256" key="2">
    <source>
        <dbReference type="ARBA" id="ARBA00006270"/>
    </source>
</evidence>
<dbReference type="SMART" id="SM00174">
    <property type="entry name" value="RHO"/>
    <property type="match status" value="1"/>
</dbReference>
<dbReference type="GO" id="GO:0005525">
    <property type="term" value="F:GTP binding"/>
    <property type="evidence" value="ECO:0007669"/>
    <property type="project" value="UniProtKB-KW"/>
</dbReference>
<dbReference type="GO" id="GO:0003924">
    <property type="term" value="F:GTPase activity"/>
    <property type="evidence" value="ECO:0007669"/>
    <property type="project" value="InterPro"/>
</dbReference>
<organism evidence="7">
    <name type="scientific">Helicotheca tamesis</name>
    <dbReference type="NCBI Taxonomy" id="374047"/>
    <lineage>
        <taxon>Eukaryota</taxon>
        <taxon>Sar</taxon>
        <taxon>Stramenopiles</taxon>
        <taxon>Ochrophyta</taxon>
        <taxon>Bacillariophyta</taxon>
        <taxon>Mediophyceae</taxon>
        <taxon>Lithodesmiophycidae</taxon>
        <taxon>Lithodesmiales</taxon>
        <taxon>Lithodesmiaceae</taxon>
        <taxon>Helicotheca</taxon>
    </lineage>
</organism>
<dbReference type="Gene3D" id="3.40.50.300">
    <property type="entry name" value="P-loop containing nucleotide triphosphate hydrolases"/>
    <property type="match status" value="1"/>
</dbReference>
<dbReference type="Pfam" id="PF00071">
    <property type="entry name" value="Ras"/>
    <property type="match status" value="1"/>
</dbReference>
<dbReference type="GO" id="GO:0012505">
    <property type="term" value="C:endomembrane system"/>
    <property type="evidence" value="ECO:0007669"/>
    <property type="project" value="UniProtKB-SubCell"/>
</dbReference>
<dbReference type="SUPFAM" id="SSF52540">
    <property type="entry name" value="P-loop containing nucleoside triphosphate hydrolases"/>
    <property type="match status" value="1"/>
</dbReference>
<dbReference type="EMBL" id="HBGV01013976">
    <property type="protein sequence ID" value="CAD9504499.1"/>
    <property type="molecule type" value="Transcribed_RNA"/>
</dbReference>
<dbReference type="PRINTS" id="PR00449">
    <property type="entry name" value="RASTRNSFRMNG"/>
</dbReference>
<dbReference type="InterPro" id="IPR027417">
    <property type="entry name" value="P-loop_NTPase"/>
</dbReference>
<evidence type="ECO:0000313" key="7">
    <source>
        <dbReference type="EMBL" id="CAD9504499.1"/>
    </source>
</evidence>
<dbReference type="SMART" id="SM00175">
    <property type="entry name" value="RAB"/>
    <property type="match status" value="1"/>
</dbReference>
<keyword evidence="3" id="KW-0547">Nucleotide-binding</keyword>
<evidence type="ECO:0000256" key="3">
    <source>
        <dbReference type="ARBA" id="ARBA00022741"/>
    </source>
</evidence>
<dbReference type="PANTHER" id="PTHR47980">
    <property type="entry name" value="LD44762P"/>
    <property type="match status" value="1"/>
</dbReference>
<accession>A0A7S2MVA6</accession>
<dbReference type="PROSITE" id="PS51419">
    <property type="entry name" value="RAB"/>
    <property type="match status" value="1"/>
</dbReference>
<dbReference type="PROSITE" id="PS51420">
    <property type="entry name" value="RHO"/>
    <property type="match status" value="1"/>
</dbReference>
<protein>
    <submittedName>
        <fullName evidence="7">Uncharacterized protein</fullName>
    </submittedName>
</protein>
<comment type="similarity">
    <text evidence="2">Belongs to the small GTPase superfamily. Rab family.</text>
</comment>
<evidence type="ECO:0000256" key="5">
    <source>
        <dbReference type="ARBA" id="ARBA00023136"/>
    </source>
</evidence>
<dbReference type="FunFam" id="3.40.50.300:FF:000586">
    <property type="entry name" value="Rab family GTPase"/>
    <property type="match status" value="1"/>
</dbReference>
<dbReference type="InterPro" id="IPR005225">
    <property type="entry name" value="Small_GTP-bd"/>
</dbReference>
<dbReference type="SMART" id="SM00173">
    <property type="entry name" value="RAS"/>
    <property type="match status" value="1"/>
</dbReference>
<name>A0A7S2MVA6_9STRA</name>
<proteinExistence type="inferred from homology"/>
<keyword evidence="5" id="KW-0472">Membrane</keyword>
<evidence type="ECO:0000256" key="6">
    <source>
        <dbReference type="ARBA" id="ARBA00023288"/>
    </source>
</evidence>
<dbReference type="SMART" id="SM00176">
    <property type="entry name" value="RAN"/>
    <property type="match status" value="1"/>
</dbReference>
<gene>
    <name evidence="7" type="ORF">HTAM1171_LOCUS8554</name>
</gene>
<dbReference type="InterPro" id="IPR050305">
    <property type="entry name" value="Small_GTPase_Rab"/>
</dbReference>
<dbReference type="InterPro" id="IPR001806">
    <property type="entry name" value="Small_GTPase"/>
</dbReference>
<keyword evidence="4" id="KW-0342">GTP-binding</keyword>
<reference evidence="7" key="1">
    <citation type="submission" date="2021-01" db="EMBL/GenBank/DDBJ databases">
        <authorList>
            <person name="Corre E."/>
            <person name="Pelletier E."/>
            <person name="Niang G."/>
            <person name="Scheremetjew M."/>
            <person name="Finn R."/>
            <person name="Kale V."/>
            <person name="Holt S."/>
            <person name="Cochrane G."/>
            <person name="Meng A."/>
            <person name="Brown T."/>
            <person name="Cohen L."/>
        </authorList>
    </citation>
    <scope>NUCLEOTIDE SEQUENCE</scope>
    <source>
        <strain evidence="7">CCMP826</strain>
    </source>
</reference>
<evidence type="ECO:0000256" key="4">
    <source>
        <dbReference type="ARBA" id="ARBA00023134"/>
    </source>
</evidence>
<keyword evidence="6" id="KW-0449">Lipoprotein</keyword>
<evidence type="ECO:0000256" key="1">
    <source>
        <dbReference type="ARBA" id="ARBA00004308"/>
    </source>
</evidence>
<comment type="subcellular location">
    <subcellularLocation>
        <location evidence="1">Endomembrane system</location>
    </subcellularLocation>
</comment>
<dbReference type="NCBIfam" id="TIGR00231">
    <property type="entry name" value="small_GTP"/>
    <property type="match status" value="1"/>
</dbReference>
<sequence length="202" mass="23156">MDMAQTNEYDYLLKILLIGDSNVGKTCILRQFTENYFDESPISTIGLDFRIRMIHEEGKRTKLMVWDTAGHERFRSITAAYYRGAHGILLVYNITDRDSFDHIKHWLSDINRYSSQHVCKVLIGNKSDLNESRQVSYDEGLEFASKLGMEFMETSAKTAHNVENAFLNMANEIGAPWKSDDRRNVVIVSEPVARNRFGCCSG</sequence>